<dbReference type="PANTHER" id="PTHR11319">
    <property type="entry name" value="G PROTEIN-COUPLED RECEPTOR-RELATED"/>
    <property type="match status" value="1"/>
</dbReference>
<dbReference type="Pfam" id="PF13229">
    <property type="entry name" value="Beta_helix"/>
    <property type="match status" value="1"/>
</dbReference>
<name>A0ABX1MAB6_9CYAN</name>
<feature type="compositionally biased region" description="Polar residues" evidence="1">
    <location>
        <begin position="438"/>
        <end position="450"/>
    </location>
</feature>
<feature type="region of interest" description="Disordered" evidence="1">
    <location>
        <begin position="647"/>
        <end position="670"/>
    </location>
</feature>
<gene>
    <name evidence="3" type="ORF">DP115_23425</name>
</gene>
<comment type="caution">
    <text evidence="3">The sequence shown here is derived from an EMBL/GenBank/DDBJ whole genome shotgun (WGS) entry which is preliminary data.</text>
</comment>
<proteinExistence type="predicted"/>
<dbReference type="InterPro" id="IPR006626">
    <property type="entry name" value="PbH1"/>
</dbReference>
<dbReference type="InterPro" id="IPR039448">
    <property type="entry name" value="Beta_helix"/>
</dbReference>
<dbReference type="Gene3D" id="2.160.20.10">
    <property type="entry name" value="Single-stranded right-handed beta-helix, Pectin lyase-like"/>
    <property type="match status" value="1"/>
</dbReference>
<accession>A0ABX1MAB6</accession>
<feature type="compositionally biased region" description="Low complexity" evidence="1">
    <location>
        <begin position="509"/>
        <end position="537"/>
    </location>
</feature>
<sequence>MSTINVTSNADNGAGSLREAIAQAKSDDTIQFGSNLANQTINLTSGELTVDKNLTVDGASTTGLTISGNNASRIFDVTTPGSSFTLRNLTLANGKSSGEGENGAGGAIRTISSDKLTTLNVENSKFINNASSGNGGGAIWAGFNTANTITNSLFEGNDGSVGKSERGGGAIAVNTNSTLTVKNSEFDNNKGTNGGAINTVLSTLTVEDSTFRNNDSTAGGPIGPNTIGYGGAIYTDGANASGPNFDHGSVGGTITIRNSKFEGNKAAGQGGGLFLYAYPPDKIIVDNSTITKNEVVADSQGDSLGGGLRIGNGEFTINNTTFTDNRALNQGGGLWVGEQSPGTITKSTFSGNRAESTDGKNGLGGAIALANNSNPVTIDGTTVANNYAGWQGGGIFGGGSSTTLTNSTFANNVAYNGGNNWNIKNQATDQLSDGGGNTQWPAKNSNDPTDINVTASINIAQPDLSNLQNTGQNVTNSLTENNSNLGTAITPAAVSDYSSSKGTSVDAISNSPNNNPNDNLTPVAVNGNSSSNASDGSLTQVPGNDSSSSNSPIFTEAGNSLLCGNLTKGDYFYSGLSQDTLIQGKAIDNSVLTPSQSSELNSQLNSGQDYVSLLDTLTPSHFSSSQPGQDSSNVDNIQPRSLANLDKVNTPTLSSNPQFFSGQSYSTSTL</sequence>
<feature type="domain" description="Right handed beta helix" evidence="2">
    <location>
        <begin position="252"/>
        <end position="420"/>
    </location>
</feature>
<dbReference type="RefSeq" id="WP_169267111.1">
    <property type="nucleotide sequence ID" value="NZ_QMEC01000107.1"/>
</dbReference>
<dbReference type="SUPFAM" id="SSF51126">
    <property type="entry name" value="Pectin lyase-like"/>
    <property type="match status" value="2"/>
</dbReference>
<dbReference type="InterPro" id="IPR011050">
    <property type="entry name" value="Pectin_lyase_fold/virulence"/>
</dbReference>
<feature type="region of interest" description="Disordered" evidence="1">
    <location>
        <begin position="426"/>
        <end position="450"/>
    </location>
</feature>
<dbReference type="PANTHER" id="PTHR11319:SF35">
    <property type="entry name" value="OUTER MEMBRANE PROTEIN PMPC-RELATED"/>
    <property type="match status" value="1"/>
</dbReference>
<evidence type="ECO:0000313" key="4">
    <source>
        <dbReference type="Proteomes" id="UP000762253"/>
    </source>
</evidence>
<feature type="region of interest" description="Disordered" evidence="1">
    <location>
        <begin position="495"/>
        <end position="552"/>
    </location>
</feature>
<organism evidence="3 4">
    <name type="scientific">Brasilonema octagenarum UFV-OR1</name>
    <dbReference type="NCBI Taxonomy" id="417115"/>
    <lineage>
        <taxon>Bacteria</taxon>
        <taxon>Bacillati</taxon>
        <taxon>Cyanobacteriota</taxon>
        <taxon>Cyanophyceae</taxon>
        <taxon>Nostocales</taxon>
        <taxon>Scytonemataceae</taxon>
        <taxon>Brasilonema</taxon>
        <taxon>Octagenarum group</taxon>
    </lineage>
</organism>
<dbReference type="InterPro" id="IPR012334">
    <property type="entry name" value="Pectin_lyas_fold"/>
</dbReference>
<feature type="compositionally biased region" description="Polar residues" evidence="1">
    <location>
        <begin position="496"/>
        <end position="508"/>
    </location>
</feature>
<reference evidence="3 4" key="1">
    <citation type="submission" date="2018-06" db="EMBL/GenBank/DDBJ databases">
        <title>Comparative genomics of Brasilonema spp. strains.</title>
        <authorList>
            <person name="Alvarenga D.O."/>
            <person name="Fiore M.F."/>
            <person name="Varani A.M."/>
        </authorList>
    </citation>
    <scope>NUCLEOTIDE SEQUENCE [LARGE SCALE GENOMIC DNA]</scope>
    <source>
        <strain evidence="3 4">UFV-OR1</strain>
    </source>
</reference>
<evidence type="ECO:0000256" key="1">
    <source>
        <dbReference type="SAM" id="MobiDB-lite"/>
    </source>
</evidence>
<feature type="compositionally biased region" description="Polar residues" evidence="1">
    <location>
        <begin position="538"/>
        <end position="552"/>
    </location>
</feature>
<dbReference type="SMART" id="SM00710">
    <property type="entry name" value="PbH1"/>
    <property type="match status" value="10"/>
</dbReference>
<protein>
    <submittedName>
        <fullName evidence="3">Hemolysin</fullName>
    </submittedName>
</protein>
<keyword evidence="4" id="KW-1185">Reference proteome</keyword>
<evidence type="ECO:0000259" key="2">
    <source>
        <dbReference type="Pfam" id="PF13229"/>
    </source>
</evidence>
<dbReference type="EMBL" id="QMEC01000107">
    <property type="protein sequence ID" value="NMF65543.1"/>
    <property type="molecule type" value="Genomic_DNA"/>
</dbReference>
<evidence type="ECO:0000313" key="3">
    <source>
        <dbReference type="EMBL" id="NMF65543.1"/>
    </source>
</evidence>
<dbReference type="Proteomes" id="UP000762253">
    <property type="component" value="Unassembled WGS sequence"/>
</dbReference>